<dbReference type="GO" id="GO:0046943">
    <property type="term" value="F:carboxylic acid transmembrane transporter activity"/>
    <property type="evidence" value="ECO:0007669"/>
    <property type="project" value="TreeGrafter"/>
</dbReference>
<dbReference type="InterPro" id="IPR005829">
    <property type="entry name" value="Sugar_transporter_CS"/>
</dbReference>
<organism evidence="7 8">
    <name type="scientific">Nesterenkonia jeotgali</name>
    <dbReference type="NCBI Taxonomy" id="317018"/>
    <lineage>
        <taxon>Bacteria</taxon>
        <taxon>Bacillati</taxon>
        <taxon>Actinomycetota</taxon>
        <taxon>Actinomycetes</taxon>
        <taxon>Micrococcales</taxon>
        <taxon>Micrococcaceae</taxon>
        <taxon>Nesterenkonia</taxon>
    </lineage>
</organism>
<dbReference type="Gene3D" id="1.20.1250.20">
    <property type="entry name" value="MFS general substrate transporter like domains"/>
    <property type="match status" value="1"/>
</dbReference>
<dbReference type="CDD" id="cd17365">
    <property type="entry name" value="MFS_PcaK_like"/>
    <property type="match status" value="1"/>
</dbReference>
<dbReference type="PROSITE" id="PS00216">
    <property type="entry name" value="SUGAR_TRANSPORT_1"/>
    <property type="match status" value="1"/>
</dbReference>
<feature type="transmembrane region" description="Helical" evidence="5">
    <location>
        <begin position="113"/>
        <end position="133"/>
    </location>
</feature>
<feature type="transmembrane region" description="Helical" evidence="5">
    <location>
        <begin position="88"/>
        <end position="107"/>
    </location>
</feature>
<dbReference type="Pfam" id="PF07690">
    <property type="entry name" value="MFS_1"/>
    <property type="match status" value="1"/>
</dbReference>
<evidence type="ECO:0000259" key="6">
    <source>
        <dbReference type="PROSITE" id="PS50850"/>
    </source>
</evidence>
<dbReference type="PROSITE" id="PS50850">
    <property type="entry name" value="MFS"/>
    <property type="match status" value="1"/>
</dbReference>
<gene>
    <name evidence="7" type="ORF">AVL63_10085</name>
</gene>
<evidence type="ECO:0000256" key="1">
    <source>
        <dbReference type="ARBA" id="ARBA00004651"/>
    </source>
</evidence>
<feature type="transmembrane region" description="Helical" evidence="5">
    <location>
        <begin position="391"/>
        <end position="410"/>
    </location>
</feature>
<feature type="domain" description="Major facilitator superfamily (MFS) profile" evidence="6">
    <location>
        <begin position="22"/>
        <end position="446"/>
    </location>
</feature>
<proteinExistence type="predicted"/>
<dbReference type="PROSITE" id="PS00217">
    <property type="entry name" value="SUGAR_TRANSPORT_2"/>
    <property type="match status" value="1"/>
</dbReference>
<protein>
    <submittedName>
        <fullName evidence="7">MFS transporter</fullName>
    </submittedName>
</protein>
<dbReference type="EMBL" id="LQBM01000001">
    <property type="protein sequence ID" value="KUG60674.1"/>
    <property type="molecule type" value="Genomic_DNA"/>
</dbReference>
<sequence length="460" mass="48262">MTQTSLRESIDSRPMSRYQWFVVALATALMGLDGYDVQAMAFTANPVSADLGLTGTELGLLLSGGLIGMALGAIWVGPFADRFGRRRMLVIAMIINAAGLFLSATASSMPELMAWRVITGLGVGGILTSGTVLVSEYSNAKYRGLCMSIYAAGYPVGATLGGLAAIPLIGNFGWQAVFLLGGAVTVLAVIFVWLKMPESLDFLGARASGPQASSDGSEQRRAEEIAARMGITGPVTLEREDPSDTGTPGRSKNSYAALFSPENRSRTLLLWAMFFIVMFGFYFANTWTPQLLTEVGFSTDEGIMGGIMLMIGGTIGAVLFGVFASRWDVRRVQAVFAICSGAMFIVFISATAWLPAALVAGVLLGMIINGCISGIYTIAPMTYAPRLRSTGVGVALGVGRTGAIIAPIAVGALLDLGATPTVLYIGAGIIVAMAAVVVLRISLHQRTASELRANPVAARD</sequence>
<dbReference type="SUPFAM" id="SSF103473">
    <property type="entry name" value="MFS general substrate transporter"/>
    <property type="match status" value="1"/>
</dbReference>
<feature type="transmembrane region" description="Helical" evidence="5">
    <location>
        <begin position="304"/>
        <end position="323"/>
    </location>
</feature>
<dbReference type="RefSeq" id="WP_058887648.1">
    <property type="nucleotide sequence ID" value="NZ_LQBM01000001.1"/>
</dbReference>
<dbReference type="InterPro" id="IPR036259">
    <property type="entry name" value="MFS_trans_sf"/>
</dbReference>
<dbReference type="PANTHER" id="PTHR23508">
    <property type="entry name" value="CARBOXYLIC ACID TRANSPORTER PROTEIN HOMOLOG"/>
    <property type="match status" value="1"/>
</dbReference>
<dbReference type="InterPro" id="IPR020846">
    <property type="entry name" value="MFS_dom"/>
</dbReference>
<feature type="transmembrane region" description="Helical" evidence="5">
    <location>
        <begin position="422"/>
        <end position="443"/>
    </location>
</feature>
<reference evidence="8" key="1">
    <citation type="submission" date="2015-12" db="EMBL/GenBank/DDBJ databases">
        <authorList>
            <person name="Nair G.R."/>
            <person name="Kaur G."/>
            <person name="Mayilraj S."/>
        </authorList>
    </citation>
    <scope>NUCLEOTIDE SEQUENCE [LARGE SCALE GENOMIC DNA]</scope>
    <source>
        <strain evidence="8">CD08_7</strain>
    </source>
</reference>
<dbReference type="OrthoDB" id="9109650at2"/>
<keyword evidence="3 5" id="KW-1133">Transmembrane helix</keyword>
<feature type="transmembrane region" description="Helical" evidence="5">
    <location>
        <begin position="268"/>
        <end position="284"/>
    </location>
</feature>
<dbReference type="PANTHER" id="PTHR23508:SF10">
    <property type="entry name" value="CARBOXYLIC ACID TRANSPORTER PROTEIN HOMOLOG"/>
    <property type="match status" value="1"/>
</dbReference>
<dbReference type="Proteomes" id="UP000054023">
    <property type="component" value="Unassembled WGS sequence"/>
</dbReference>
<name>A0A0W8IK97_9MICC</name>
<keyword evidence="2 5" id="KW-0812">Transmembrane</keyword>
<keyword evidence="8" id="KW-1185">Reference proteome</keyword>
<feature type="transmembrane region" description="Helical" evidence="5">
    <location>
        <begin position="360"/>
        <end position="379"/>
    </location>
</feature>
<feature type="transmembrane region" description="Helical" evidence="5">
    <location>
        <begin position="335"/>
        <end position="354"/>
    </location>
</feature>
<dbReference type="STRING" id="317018.AVL63_10085"/>
<evidence type="ECO:0000313" key="7">
    <source>
        <dbReference type="EMBL" id="KUG60674.1"/>
    </source>
</evidence>
<dbReference type="GO" id="GO:0005886">
    <property type="term" value="C:plasma membrane"/>
    <property type="evidence" value="ECO:0007669"/>
    <property type="project" value="UniProtKB-SubCell"/>
</dbReference>
<feature type="transmembrane region" description="Helical" evidence="5">
    <location>
        <begin position="58"/>
        <end position="76"/>
    </location>
</feature>
<accession>A0A0W8IK97</accession>
<evidence type="ECO:0000313" key="8">
    <source>
        <dbReference type="Proteomes" id="UP000054023"/>
    </source>
</evidence>
<evidence type="ECO:0000256" key="5">
    <source>
        <dbReference type="SAM" id="Phobius"/>
    </source>
</evidence>
<feature type="transmembrane region" description="Helical" evidence="5">
    <location>
        <begin position="145"/>
        <end position="166"/>
    </location>
</feature>
<evidence type="ECO:0000256" key="2">
    <source>
        <dbReference type="ARBA" id="ARBA00022692"/>
    </source>
</evidence>
<dbReference type="InterPro" id="IPR011701">
    <property type="entry name" value="MFS"/>
</dbReference>
<evidence type="ECO:0000256" key="4">
    <source>
        <dbReference type="ARBA" id="ARBA00023136"/>
    </source>
</evidence>
<dbReference type="AlphaFoldDB" id="A0A0W8IK97"/>
<feature type="transmembrane region" description="Helical" evidence="5">
    <location>
        <begin position="172"/>
        <end position="194"/>
    </location>
</feature>
<feature type="transmembrane region" description="Helical" evidence="5">
    <location>
        <begin position="20"/>
        <end position="38"/>
    </location>
</feature>
<comment type="caution">
    <text evidence="7">The sequence shown here is derived from an EMBL/GenBank/DDBJ whole genome shotgun (WGS) entry which is preliminary data.</text>
</comment>
<keyword evidence="4 5" id="KW-0472">Membrane</keyword>
<evidence type="ECO:0000256" key="3">
    <source>
        <dbReference type="ARBA" id="ARBA00022989"/>
    </source>
</evidence>
<comment type="subcellular location">
    <subcellularLocation>
        <location evidence="1">Cell membrane</location>
        <topology evidence="1">Multi-pass membrane protein</topology>
    </subcellularLocation>
</comment>